<dbReference type="NCBIfam" id="NF004159">
    <property type="entry name" value="PRK05627.1-2"/>
    <property type="match status" value="1"/>
</dbReference>
<keyword evidence="9 15" id="KW-0418">Kinase</keyword>
<dbReference type="NCBIfam" id="NF004160">
    <property type="entry name" value="PRK05627.1-3"/>
    <property type="match status" value="1"/>
</dbReference>
<keyword evidence="10 15" id="KW-0274">FAD</keyword>
<sequence>MELIRGLHNLHTDHRGCVLTIGNFDGIHRGHQAVLAQLAKIGEEMRLPTTLVIFEPQTREFFVPGSAPIRLTRFREKLMALRGLSLDRVCCLRFDHRLAELPPPVFIERLLHRGLGARYVVVGDDFRFGHRREGDVRMLKAVGKRLGFQVGQMETRLAGGERVSSTRVRDALGNGDFARVQELLGRQYSLYGRIIHGDRRGRDWGFPTANINLHRRILPMNGVFAVEVHGLGRQTFAGVANVGVRPTIGGKRGLLEVHLLDFEGDIYTRRIQVAFLHRFRDERRFDSPAALKRQIAEDVKLARAYFDS</sequence>
<dbReference type="SUPFAM" id="SSF52374">
    <property type="entry name" value="Nucleotidylyl transferase"/>
    <property type="match status" value="1"/>
</dbReference>
<feature type="domain" description="Riboflavin kinase" evidence="16">
    <location>
        <begin position="183"/>
        <end position="307"/>
    </location>
</feature>
<dbReference type="Gene3D" id="3.40.50.620">
    <property type="entry name" value="HUPs"/>
    <property type="match status" value="1"/>
</dbReference>
<organism evidence="17">
    <name type="scientific">Candidatus Kentrum sp. TC</name>
    <dbReference type="NCBI Taxonomy" id="2126339"/>
    <lineage>
        <taxon>Bacteria</taxon>
        <taxon>Pseudomonadati</taxon>
        <taxon>Pseudomonadota</taxon>
        <taxon>Gammaproteobacteria</taxon>
        <taxon>Candidatus Kentrum</taxon>
    </lineage>
</organism>
<gene>
    <name evidence="17" type="ORF">BECKTC1821E_GA0114239_103224</name>
</gene>
<keyword evidence="4 15" id="KW-0285">Flavoprotein</keyword>
<dbReference type="InterPro" id="IPR015864">
    <property type="entry name" value="FAD_synthase"/>
</dbReference>
<dbReference type="AlphaFoldDB" id="A0A450YRN2"/>
<evidence type="ECO:0000256" key="9">
    <source>
        <dbReference type="ARBA" id="ARBA00022777"/>
    </source>
</evidence>
<proteinExistence type="inferred from homology"/>
<dbReference type="NCBIfam" id="NF004163">
    <property type="entry name" value="PRK05627.1-6"/>
    <property type="match status" value="1"/>
</dbReference>
<dbReference type="GO" id="GO:0003919">
    <property type="term" value="F:FMN adenylyltransferase activity"/>
    <property type="evidence" value="ECO:0007669"/>
    <property type="project" value="UniProtKB-UniRule"/>
</dbReference>
<evidence type="ECO:0000256" key="4">
    <source>
        <dbReference type="ARBA" id="ARBA00022630"/>
    </source>
</evidence>
<keyword evidence="8 15" id="KW-0547">Nucleotide-binding</keyword>
<dbReference type="NCBIfam" id="NF004162">
    <property type="entry name" value="PRK05627.1-5"/>
    <property type="match status" value="1"/>
</dbReference>
<dbReference type="UniPathway" id="UPA00277">
    <property type="reaction ID" value="UER00407"/>
</dbReference>
<evidence type="ECO:0000256" key="11">
    <source>
        <dbReference type="ARBA" id="ARBA00022840"/>
    </source>
</evidence>
<evidence type="ECO:0000256" key="14">
    <source>
        <dbReference type="ARBA" id="ARBA00049494"/>
    </source>
</evidence>
<keyword evidence="5 15" id="KW-0288">FMN</keyword>
<dbReference type="FunFam" id="3.40.50.620:FF:000021">
    <property type="entry name" value="Riboflavin biosynthesis protein"/>
    <property type="match status" value="1"/>
</dbReference>
<dbReference type="GO" id="GO:0009398">
    <property type="term" value="P:FMN biosynthetic process"/>
    <property type="evidence" value="ECO:0007669"/>
    <property type="project" value="UniProtKB-UniRule"/>
</dbReference>
<dbReference type="PANTHER" id="PTHR22749">
    <property type="entry name" value="RIBOFLAVIN KINASE/FMN ADENYLYLTRANSFERASE"/>
    <property type="match status" value="1"/>
</dbReference>
<dbReference type="InterPro" id="IPR015865">
    <property type="entry name" value="Riboflavin_kinase_bac/euk"/>
</dbReference>
<dbReference type="CDD" id="cd02064">
    <property type="entry name" value="FAD_synthetase_N"/>
    <property type="match status" value="1"/>
</dbReference>
<dbReference type="EC" id="2.7.1.26" evidence="15"/>
<evidence type="ECO:0000256" key="13">
    <source>
        <dbReference type="ARBA" id="ARBA00047880"/>
    </source>
</evidence>
<evidence type="ECO:0000256" key="12">
    <source>
        <dbReference type="ARBA" id="ARBA00023268"/>
    </source>
</evidence>
<dbReference type="NCBIfam" id="TIGR00083">
    <property type="entry name" value="ribF"/>
    <property type="match status" value="1"/>
</dbReference>
<dbReference type="GO" id="GO:0005524">
    <property type="term" value="F:ATP binding"/>
    <property type="evidence" value="ECO:0007669"/>
    <property type="project" value="UniProtKB-UniRule"/>
</dbReference>
<dbReference type="SMART" id="SM00904">
    <property type="entry name" value="Flavokinase"/>
    <property type="match status" value="1"/>
</dbReference>
<evidence type="ECO:0000256" key="5">
    <source>
        <dbReference type="ARBA" id="ARBA00022643"/>
    </source>
</evidence>
<dbReference type="EMBL" id="CAADFT010000032">
    <property type="protein sequence ID" value="VFK44183.1"/>
    <property type="molecule type" value="Genomic_DNA"/>
</dbReference>
<dbReference type="InterPro" id="IPR023468">
    <property type="entry name" value="Riboflavin_kinase"/>
</dbReference>
<dbReference type="Pfam" id="PF06574">
    <property type="entry name" value="FAD_syn"/>
    <property type="match status" value="1"/>
</dbReference>
<evidence type="ECO:0000256" key="1">
    <source>
        <dbReference type="ARBA" id="ARBA00002121"/>
    </source>
</evidence>
<keyword evidence="12" id="KW-0511">Multifunctional enzyme</keyword>
<dbReference type="Gene3D" id="2.40.30.30">
    <property type="entry name" value="Riboflavin kinase-like"/>
    <property type="match status" value="1"/>
</dbReference>
<dbReference type="EC" id="2.7.7.2" evidence="15"/>
<evidence type="ECO:0000313" key="17">
    <source>
        <dbReference type="EMBL" id="VFK44183.1"/>
    </source>
</evidence>
<evidence type="ECO:0000256" key="2">
    <source>
        <dbReference type="ARBA" id="ARBA00004726"/>
    </source>
</evidence>
<dbReference type="InterPro" id="IPR023465">
    <property type="entry name" value="Riboflavin_kinase_dom_sf"/>
</dbReference>
<dbReference type="GO" id="GO:0008531">
    <property type="term" value="F:riboflavin kinase activity"/>
    <property type="evidence" value="ECO:0007669"/>
    <property type="project" value="UniProtKB-UniRule"/>
</dbReference>
<evidence type="ECO:0000256" key="6">
    <source>
        <dbReference type="ARBA" id="ARBA00022679"/>
    </source>
</evidence>
<keyword evidence="7 15" id="KW-0548">Nucleotidyltransferase</keyword>
<reference evidence="17" key="1">
    <citation type="submission" date="2019-02" db="EMBL/GenBank/DDBJ databases">
        <authorList>
            <person name="Gruber-Vodicka R. H."/>
            <person name="Seah K. B. B."/>
        </authorList>
    </citation>
    <scope>NUCLEOTIDE SEQUENCE</scope>
    <source>
        <strain evidence="17">BECK_BZ125</strain>
    </source>
</reference>
<comment type="pathway">
    <text evidence="3 15">Cofactor biosynthesis; FMN biosynthesis; FMN from riboflavin (ATP route): step 1/1.</text>
</comment>
<evidence type="ECO:0000256" key="7">
    <source>
        <dbReference type="ARBA" id="ARBA00022695"/>
    </source>
</evidence>
<keyword evidence="6 15" id="KW-0808">Transferase</keyword>
<accession>A0A450YRN2</accession>
<name>A0A450YRN2_9GAMM</name>
<comment type="pathway">
    <text evidence="2 15">Cofactor biosynthesis; FAD biosynthesis; FAD from FMN: step 1/1.</text>
</comment>
<protein>
    <recommendedName>
        <fullName evidence="15">Riboflavin biosynthesis protein</fullName>
    </recommendedName>
    <domain>
        <recommendedName>
            <fullName evidence="15">Riboflavin kinase</fullName>
            <ecNumber evidence="15">2.7.1.26</ecNumber>
        </recommendedName>
        <alternativeName>
            <fullName evidence="15">Flavokinase</fullName>
        </alternativeName>
    </domain>
    <domain>
        <recommendedName>
            <fullName evidence="15">FMN adenylyltransferase</fullName>
            <ecNumber evidence="15">2.7.7.2</ecNumber>
        </recommendedName>
        <alternativeName>
            <fullName evidence="15">FAD pyrophosphorylase</fullName>
        </alternativeName>
        <alternativeName>
            <fullName evidence="15">FAD synthase</fullName>
        </alternativeName>
    </domain>
</protein>
<comment type="catalytic activity">
    <reaction evidence="13 15">
        <text>riboflavin + ATP = FMN + ADP + H(+)</text>
        <dbReference type="Rhea" id="RHEA:14357"/>
        <dbReference type="ChEBI" id="CHEBI:15378"/>
        <dbReference type="ChEBI" id="CHEBI:30616"/>
        <dbReference type="ChEBI" id="CHEBI:57986"/>
        <dbReference type="ChEBI" id="CHEBI:58210"/>
        <dbReference type="ChEBI" id="CHEBI:456216"/>
        <dbReference type="EC" id="2.7.1.26"/>
    </reaction>
</comment>
<comment type="function">
    <text evidence="1">Catalyzes the phosphorylation of riboflavin to FMN followed by the adenylation of FMN to FAD.</text>
</comment>
<dbReference type="PIRSF" id="PIRSF004491">
    <property type="entry name" value="FAD_Synth"/>
    <property type="match status" value="1"/>
</dbReference>
<comment type="catalytic activity">
    <reaction evidence="14 15">
        <text>FMN + ATP + H(+) = FAD + diphosphate</text>
        <dbReference type="Rhea" id="RHEA:17237"/>
        <dbReference type="ChEBI" id="CHEBI:15378"/>
        <dbReference type="ChEBI" id="CHEBI:30616"/>
        <dbReference type="ChEBI" id="CHEBI:33019"/>
        <dbReference type="ChEBI" id="CHEBI:57692"/>
        <dbReference type="ChEBI" id="CHEBI:58210"/>
        <dbReference type="EC" id="2.7.7.2"/>
    </reaction>
</comment>
<evidence type="ECO:0000259" key="16">
    <source>
        <dbReference type="SMART" id="SM00904"/>
    </source>
</evidence>
<dbReference type="InterPro" id="IPR014729">
    <property type="entry name" value="Rossmann-like_a/b/a_fold"/>
</dbReference>
<keyword evidence="11 15" id="KW-0067">ATP-binding</keyword>
<dbReference type="GO" id="GO:0006747">
    <property type="term" value="P:FAD biosynthetic process"/>
    <property type="evidence" value="ECO:0007669"/>
    <property type="project" value="UniProtKB-UniRule"/>
</dbReference>
<dbReference type="PANTHER" id="PTHR22749:SF6">
    <property type="entry name" value="RIBOFLAVIN KINASE"/>
    <property type="match status" value="1"/>
</dbReference>
<dbReference type="InterPro" id="IPR002606">
    <property type="entry name" value="Riboflavin_kinase_bac"/>
</dbReference>
<evidence type="ECO:0000256" key="3">
    <source>
        <dbReference type="ARBA" id="ARBA00005201"/>
    </source>
</evidence>
<evidence type="ECO:0000256" key="10">
    <source>
        <dbReference type="ARBA" id="ARBA00022827"/>
    </source>
</evidence>
<dbReference type="GO" id="GO:0009231">
    <property type="term" value="P:riboflavin biosynthetic process"/>
    <property type="evidence" value="ECO:0007669"/>
    <property type="project" value="InterPro"/>
</dbReference>
<evidence type="ECO:0000256" key="15">
    <source>
        <dbReference type="PIRNR" id="PIRNR004491"/>
    </source>
</evidence>
<dbReference type="SUPFAM" id="SSF82114">
    <property type="entry name" value="Riboflavin kinase-like"/>
    <property type="match status" value="1"/>
</dbReference>
<comment type="similarity">
    <text evidence="15">Belongs to the ribF family.</text>
</comment>
<dbReference type="UniPathway" id="UPA00276">
    <property type="reaction ID" value="UER00406"/>
</dbReference>
<evidence type="ECO:0000256" key="8">
    <source>
        <dbReference type="ARBA" id="ARBA00022741"/>
    </source>
</evidence>
<dbReference type="Pfam" id="PF01687">
    <property type="entry name" value="Flavokinase"/>
    <property type="match status" value="1"/>
</dbReference>